<dbReference type="GO" id="GO:0016020">
    <property type="term" value="C:membrane"/>
    <property type="evidence" value="ECO:0007669"/>
    <property type="project" value="TreeGrafter"/>
</dbReference>
<dbReference type="GO" id="GO:0005737">
    <property type="term" value="C:cytoplasm"/>
    <property type="evidence" value="ECO:0007669"/>
    <property type="project" value="TreeGrafter"/>
</dbReference>
<dbReference type="Pfam" id="PF01433">
    <property type="entry name" value="Peptidase_M1"/>
    <property type="match status" value="1"/>
</dbReference>
<proteinExistence type="predicted"/>
<protein>
    <submittedName>
        <fullName evidence="2">Peptidase M1 family protein</fullName>
    </submittedName>
</protein>
<feature type="domain" description="PDZ" evidence="1">
    <location>
        <begin position="883"/>
        <end position="966"/>
    </location>
</feature>
<organism evidence="2 3">
    <name type="scientific">Thioploca ingrica</name>
    <dbReference type="NCBI Taxonomy" id="40754"/>
    <lineage>
        <taxon>Bacteria</taxon>
        <taxon>Pseudomonadati</taxon>
        <taxon>Pseudomonadota</taxon>
        <taxon>Gammaproteobacteria</taxon>
        <taxon>Thiotrichales</taxon>
        <taxon>Thiotrichaceae</taxon>
        <taxon>Thioploca</taxon>
    </lineage>
</organism>
<dbReference type="SUPFAM" id="SSF63737">
    <property type="entry name" value="Leukotriene A4 hydrolase N-terminal domain"/>
    <property type="match status" value="1"/>
</dbReference>
<gene>
    <name evidence="2" type="ORF">THII_3486</name>
</gene>
<dbReference type="PROSITE" id="PS50106">
    <property type="entry name" value="PDZ"/>
    <property type="match status" value="1"/>
</dbReference>
<evidence type="ECO:0000313" key="2">
    <source>
        <dbReference type="EMBL" id="BAP57783.1"/>
    </source>
</evidence>
<evidence type="ECO:0000259" key="1">
    <source>
        <dbReference type="PROSITE" id="PS50106"/>
    </source>
</evidence>
<dbReference type="InterPro" id="IPR027268">
    <property type="entry name" value="Peptidase_M4/M1_CTD_sf"/>
</dbReference>
<dbReference type="OrthoDB" id="9795827at2"/>
<dbReference type="STRING" id="40754.THII_3486"/>
<dbReference type="Pfam" id="PF13180">
    <property type="entry name" value="PDZ_2"/>
    <property type="match status" value="1"/>
</dbReference>
<dbReference type="InterPro" id="IPR050344">
    <property type="entry name" value="Peptidase_M1_aminopeptidases"/>
</dbReference>
<dbReference type="HOGENOM" id="CLU_014353_0_0_6"/>
<dbReference type="Gene3D" id="1.10.390.10">
    <property type="entry name" value="Neutral Protease Domain 2"/>
    <property type="match status" value="1"/>
</dbReference>
<accession>A0A090AHI7</accession>
<dbReference type="AlphaFoldDB" id="A0A090AHI7"/>
<dbReference type="PANTHER" id="PTHR11533:SF174">
    <property type="entry name" value="PUROMYCIN-SENSITIVE AMINOPEPTIDASE-RELATED"/>
    <property type="match status" value="1"/>
</dbReference>
<name>A0A090AHI7_9GAMM</name>
<dbReference type="GO" id="GO:0005615">
    <property type="term" value="C:extracellular space"/>
    <property type="evidence" value="ECO:0007669"/>
    <property type="project" value="TreeGrafter"/>
</dbReference>
<reference evidence="2 3" key="1">
    <citation type="journal article" date="2014" name="ISME J.">
        <title>Ecophysiology of Thioploca ingrica as revealed by the complete genome sequence supplemented with proteomic evidence.</title>
        <authorList>
            <person name="Kojima H."/>
            <person name="Ogura Y."/>
            <person name="Yamamoto N."/>
            <person name="Togashi T."/>
            <person name="Mori H."/>
            <person name="Watanabe T."/>
            <person name="Nemoto F."/>
            <person name="Kurokawa K."/>
            <person name="Hayashi T."/>
            <person name="Fukui M."/>
        </authorList>
    </citation>
    <scope>NUCLEOTIDE SEQUENCE [LARGE SCALE GENOMIC DNA]</scope>
</reference>
<sequence length="982" mass="112043">MFSRVVLILVTLVSLPLTGWSMNVHYFLNVQIDPENQLLTGMARLHADDNLNLTLTIKNLSDVRVDDQPTSAVDNNLILPIQKGKEIIITYQAVLNDKSLHFVDPENVFLAGNWYPQPDRLVEYALSVTLPKDFLANSAAEKITVQTTEKYSTFTFEFPYPLDDLSLAASKNYVFKTDNYKDIVIETYFFKADANLADTYIEYTKKYLARYEEQLAPYPYRRFAIVENSLPTGYSMPTYTLLGQAVIRLPFIVNTSLGHEILHQWFGNSIFVDYSKGNWAEGITHYLADHDYANAEGKGAAYRKQILLDYHAYINDQNVQAVRQFNTVGDKASQAIGYGKAAMIFHMLKQKYGDKLFFTALQDFIKSYSFRQASWDHIQAIFEKHTGHYLDRYFAQWLDRQDIPHLTVEPAKLVVNQGQLILNFTVVQQTSPFQLRLPITLYLSSGKKTQQFIEISKAKEKITLTLDELPTQVILDEDYDVMRQLLPQEISPTLAAAMGKSNMLIVAAKEQRTLYQPLIEAINPNPINWTTPQALKFNQLRKNSLIIAGFDTSPLEQLFGKQSLPQEGVRVIVHQHPYNDKEVIVQLHAKDNNEVKAAQRKLSHYGHYSTLAFTAGVNTEKNLTVSTAGIPIFNHSPTQALQPDQTAHLNDIIPTIAKSRVIYVGEQHEKFSHHINQLMIIKPLHEAGYPLAVGMEMFPVSSQAILDEYLANQIDERTFLKKSRYFSQWRVDYQLYKPIIDYVKQAGIPLIALNIDPAITHKVVKEGIHNLTAEEQQHLPTAMDFSNNQYRQDLYQVFLIHQQQFDHQNFDYFFQSQLLWDETMAQSAHQYLLAHPGTKLIVLAGNGHLMYRYGIPERLHRRNGEPFTVIIQDEKMAKGIADYVLLTEAIQGKLSPRLGIWLEDKNNQVIIKAVGEKTLAYQAGLKVGDVITQFAGQDVQSSADLKLALFYTQPNSTVTIQTIRTGKKLTQELSLSEEGYFH</sequence>
<dbReference type="Pfam" id="PF04187">
    <property type="entry name" value="Cofac_haem_bdg"/>
    <property type="match status" value="1"/>
</dbReference>
<dbReference type="EMBL" id="AP014633">
    <property type="protein sequence ID" value="BAP57783.1"/>
    <property type="molecule type" value="Genomic_DNA"/>
</dbReference>
<dbReference type="InterPro" id="IPR007314">
    <property type="entry name" value="Cofac_haem-bd_dom"/>
</dbReference>
<dbReference type="SMART" id="SM00228">
    <property type="entry name" value="PDZ"/>
    <property type="match status" value="1"/>
</dbReference>
<dbReference type="InterPro" id="IPR001478">
    <property type="entry name" value="PDZ"/>
</dbReference>
<dbReference type="Gene3D" id="2.30.42.10">
    <property type="match status" value="1"/>
</dbReference>
<dbReference type="CDD" id="cd14727">
    <property type="entry name" value="ChanN-like"/>
    <property type="match status" value="1"/>
</dbReference>
<dbReference type="GO" id="GO:0043171">
    <property type="term" value="P:peptide catabolic process"/>
    <property type="evidence" value="ECO:0007669"/>
    <property type="project" value="TreeGrafter"/>
</dbReference>
<dbReference type="Gene3D" id="3.40.50.11550">
    <property type="match status" value="1"/>
</dbReference>
<evidence type="ECO:0000313" key="3">
    <source>
        <dbReference type="Proteomes" id="UP000031623"/>
    </source>
</evidence>
<dbReference type="InterPro" id="IPR036034">
    <property type="entry name" value="PDZ_sf"/>
</dbReference>
<dbReference type="SUPFAM" id="SSF50156">
    <property type="entry name" value="PDZ domain-like"/>
    <property type="match status" value="1"/>
</dbReference>
<dbReference type="PANTHER" id="PTHR11533">
    <property type="entry name" value="PROTEASE M1 ZINC METALLOPROTEASE"/>
    <property type="match status" value="1"/>
</dbReference>
<dbReference type="GO" id="GO:0070006">
    <property type="term" value="F:metalloaminopeptidase activity"/>
    <property type="evidence" value="ECO:0007669"/>
    <property type="project" value="TreeGrafter"/>
</dbReference>
<dbReference type="GO" id="GO:0042277">
    <property type="term" value="F:peptide binding"/>
    <property type="evidence" value="ECO:0007669"/>
    <property type="project" value="TreeGrafter"/>
</dbReference>
<dbReference type="KEGG" id="tig:THII_3486"/>
<dbReference type="Proteomes" id="UP000031623">
    <property type="component" value="Chromosome"/>
</dbReference>
<keyword evidence="3" id="KW-1185">Reference proteome</keyword>
<dbReference type="InterPro" id="IPR014782">
    <property type="entry name" value="Peptidase_M1_dom"/>
</dbReference>
<dbReference type="InterPro" id="IPR042097">
    <property type="entry name" value="Aminopeptidase_N-like_N_sf"/>
</dbReference>
<dbReference type="SUPFAM" id="SSF159501">
    <property type="entry name" value="EreA/ChaN-like"/>
    <property type="match status" value="1"/>
</dbReference>
<dbReference type="SUPFAM" id="SSF55486">
    <property type="entry name" value="Metalloproteases ('zincins'), catalytic domain"/>
    <property type="match status" value="1"/>
</dbReference>
<dbReference type="GO" id="GO:0008270">
    <property type="term" value="F:zinc ion binding"/>
    <property type="evidence" value="ECO:0007669"/>
    <property type="project" value="InterPro"/>
</dbReference>